<dbReference type="eggNOG" id="arCOG03079">
    <property type="taxonomic scope" value="Archaea"/>
</dbReference>
<name>B8D5B5_DESA1</name>
<keyword evidence="5 6" id="KW-0472">Membrane</keyword>
<organism evidence="8 9">
    <name type="scientific">Desulfurococcus amylolyticus (strain DSM 18924 / JCM 16383 / VKM B-2413 / 1221n)</name>
    <name type="common">Desulfurococcus kamchatkensis</name>
    <dbReference type="NCBI Taxonomy" id="490899"/>
    <lineage>
        <taxon>Archaea</taxon>
        <taxon>Thermoproteota</taxon>
        <taxon>Thermoprotei</taxon>
        <taxon>Desulfurococcales</taxon>
        <taxon>Desulfurococcaceae</taxon>
        <taxon>Desulfurococcus</taxon>
    </lineage>
</organism>
<reference evidence="8 9" key="1">
    <citation type="journal article" date="2009" name="J. Bacteriol.">
        <title>Complete genome sequence of the anaerobic, protein-degrading hyperthermophilic crenarchaeon Desulfurococcus kamchatkensis.</title>
        <authorList>
            <person name="Ravin N.V."/>
            <person name="Mardanov A.V."/>
            <person name="Beletsky A.V."/>
            <person name="Kublanov I.V."/>
            <person name="Kolganova T.V."/>
            <person name="Lebedinsky A.V."/>
            <person name="Chernyh N.A."/>
            <person name="Bonch-Osmolovskaya E.A."/>
            <person name="Skryabin K.G."/>
        </authorList>
    </citation>
    <scope>NUCLEOTIDE SEQUENCE [LARGE SCALE GENOMIC DNA]</scope>
    <source>
        <strain evidence="9">DSM 18924 / JCM 16383 / VKM B-2413 / 1221n</strain>
    </source>
</reference>
<keyword evidence="2" id="KW-1003">Cell membrane</keyword>
<feature type="transmembrane region" description="Helical" evidence="6">
    <location>
        <begin position="70"/>
        <end position="90"/>
    </location>
</feature>
<keyword evidence="3 6" id="KW-0812">Transmembrane</keyword>
<evidence type="ECO:0000256" key="2">
    <source>
        <dbReference type="ARBA" id="ARBA00022475"/>
    </source>
</evidence>
<feature type="transmembrane region" description="Helical" evidence="6">
    <location>
        <begin position="173"/>
        <end position="194"/>
    </location>
</feature>
<dbReference type="RefSeq" id="WP_012608637.1">
    <property type="nucleotide sequence ID" value="NC_011766.1"/>
</dbReference>
<dbReference type="Pfam" id="PF04039">
    <property type="entry name" value="MnhB"/>
    <property type="match status" value="1"/>
</dbReference>
<evidence type="ECO:0000256" key="1">
    <source>
        <dbReference type="ARBA" id="ARBA00004651"/>
    </source>
</evidence>
<keyword evidence="4 6" id="KW-1133">Transmembrane helix</keyword>
<dbReference type="HOGENOM" id="CLU_069132_2_0_2"/>
<dbReference type="InterPro" id="IPR050622">
    <property type="entry name" value="CPA3_antiporter_subunitB"/>
</dbReference>
<evidence type="ECO:0000256" key="6">
    <source>
        <dbReference type="SAM" id="Phobius"/>
    </source>
</evidence>
<gene>
    <name evidence="8" type="ordered locus">DKAM_0970</name>
</gene>
<evidence type="ECO:0000313" key="8">
    <source>
        <dbReference type="EMBL" id="ACL11296.1"/>
    </source>
</evidence>
<dbReference type="GeneID" id="7171093"/>
<dbReference type="PANTHER" id="PTHR33932:SF4">
    <property type="entry name" value="NA(+)_H(+) ANTIPORTER SUBUNIT B"/>
    <property type="match status" value="1"/>
</dbReference>
<dbReference type="KEGG" id="dka:DKAM_0970"/>
<evidence type="ECO:0000256" key="5">
    <source>
        <dbReference type="ARBA" id="ARBA00023136"/>
    </source>
</evidence>
<evidence type="ECO:0000259" key="7">
    <source>
        <dbReference type="Pfam" id="PF04039"/>
    </source>
</evidence>
<feature type="transmembrane region" description="Helical" evidence="6">
    <location>
        <begin position="111"/>
        <end position="130"/>
    </location>
</feature>
<proteinExistence type="predicted"/>
<feature type="domain" description="Na+/H+ antiporter MnhB subunit-related protein" evidence="7">
    <location>
        <begin position="105"/>
        <end position="229"/>
    </location>
</feature>
<accession>B8D5B5</accession>
<dbReference type="PANTHER" id="PTHR33932">
    <property type="entry name" value="NA(+)/H(+) ANTIPORTER SUBUNIT B"/>
    <property type="match status" value="1"/>
</dbReference>
<feature type="transmembrane region" description="Helical" evidence="6">
    <location>
        <begin position="214"/>
        <end position="237"/>
    </location>
</feature>
<protein>
    <submittedName>
        <fullName evidence="8">Multisubunit Na+/H+ antiporter,putative MnhB subunit</fullName>
    </submittedName>
</protein>
<evidence type="ECO:0000256" key="3">
    <source>
        <dbReference type="ARBA" id="ARBA00022692"/>
    </source>
</evidence>
<dbReference type="STRING" id="490899.DKAM_0970"/>
<dbReference type="GO" id="GO:0005886">
    <property type="term" value="C:plasma membrane"/>
    <property type="evidence" value="ECO:0007669"/>
    <property type="project" value="UniProtKB-SubCell"/>
</dbReference>
<dbReference type="InterPro" id="IPR007182">
    <property type="entry name" value="MnhB"/>
</dbReference>
<dbReference type="EMBL" id="CP001140">
    <property type="protein sequence ID" value="ACL11296.1"/>
    <property type="molecule type" value="Genomic_DNA"/>
</dbReference>
<dbReference type="Proteomes" id="UP000006903">
    <property type="component" value="Chromosome"/>
</dbReference>
<evidence type="ECO:0000256" key="4">
    <source>
        <dbReference type="ARBA" id="ARBA00022989"/>
    </source>
</evidence>
<sequence>MDRYLVLIVLLVFTIISALVLAWLNLLNPPTTIKTLGLTYIENTYFGPYSSMSPEAVTAIVWDYRGLDTVYETAVFFLAIVGGLSVFRGVKTRASTMKGIGLTGIAKTSTKIIAVMIVGASASIALHGHLTPGGGFQGGSTLAVAFLLIIPVFSVYSLLNMNITSEKLIATRGIALTAIGTVALLPVLKNLPLVSNISFYPSHIAGMLTSGSLFFYNLFEYIAVASGFTAVFIYLSLAGVESEEK</sequence>
<comment type="subcellular location">
    <subcellularLocation>
        <location evidence="1">Cell membrane</location>
        <topology evidence="1">Multi-pass membrane protein</topology>
    </subcellularLocation>
</comment>
<dbReference type="AlphaFoldDB" id="B8D5B5"/>
<feature type="transmembrane region" description="Helical" evidence="6">
    <location>
        <begin position="142"/>
        <end position="161"/>
    </location>
</feature>
<evidence type="ECO:0000313" key="9">
    <source>
        <dbReference type="Proteomes" id="UP000006903"/>
    </source>
</evidence>